<accession>A0A841BJP3</accession>
<evidence type="ECO:0000313" key="2">
    <source>
        <dbReference type="Proteomes" id="UP000587527"/>
    </source>
</evidence>
<protein>
    <submittedName>
        <fullName evidence="1">Uncharacterized protein</fullName>
    </submittedName>
</protein>
<dbReference type="RefSeq" id="WP_184831318.1">
    <property type="nucleotide sequence ID" value="NZ_JACHMN010000001.1"/>
</dbReference>
<dbReference type="EMBL" id="JACHMN010000001">
    <property type="protein sequence ID" value="MBB5867040.1"/>
    <property type="molecule type" value="Genomic_DNA"/>
</dbReference>
<dbReference type="Proteomes" id="UP000587527">
    <property type="component" value="Unassembled WGS sequence"/>
</dbReference>
<proteinExistence type="predicted"/>
<gene>
    <name evidence="1" type="ORF">F4553_000419</name>
</gene>
<organism evidence="1 2">
    <name type="scientific">Allocatelliglobosispora scoriae</name>
    <dbReference type="NCBI Taxonomy" id="643052"/>
    <lineage>
        <taxon>Bacteria</taxon>
        <taxon>Bacillati</taxon>
        <taxon>Actinomycetota</taxon>
        <taxon>Actinomycetes</taxon>
        <taxon>Micromonosporales</taxon>
        <taxon>Micromonosporaceae</taxon>
        <taxon>Allocatelliglobosispora</taxon>
    </lineage>
</organism>
<sequence length="123" mass="13830">MSVRTDLNGKRLRAPGDKAVYLVFDGKKSHVKNQEIYLRLFPDDWAGIEDTPEVAEIDEGQVIEDAYLAQSDAEDKTYFVANGWKRYISNADVFSRYGFVKDKARPTAQADLDALPEGDPLTT</sequence>
<dbReference type="AlphaFoldDB" id="A0A841BJP3"/>
<keyword evidence="2" id="KW-1185">Reference proteome</keyword>
<comment type="caution">
    <text evidence="1">The sequence shown here is derived from an EMBL/GenBank/DDBJ whole genome shotgun (WGS) entry which is preliminary data.</text>
</comment>
<name>A0A841BJP3_9ACTN</name>
<reference evidence="1 2" key="1">
    <citation type="submission" date="2020-08" db="EMBL/GenBank/DDBJ databases">
        <title>Sequencing the genomes of 1000 actinobacteria strains.</title>
        <authorList>
            <person name="Klenk H.-P."/>
        </authorList>
    </citation>
    <scope>NUCLEOTIDE SEQUENCE [LARGE SCALE GENOMIC DNA]</scope>
    <source>
        <strain evidence="1 2">DSM 45362</strain>
    </source>
</reference>
<evidence type="ECO:0000313" key="1">
    <source>
        <dbReference type="EMBL" id="MBB5867040.1"/>
    </source>
</evidence>